<dbReference type="InterPro" id="IPR036097">
    <property type="entry name" value="HisK_dim/P_sf"/>
</dbReference>
<feature type="domain" description="Histidine kinase" evidence="7">
    <location>
        <begin position="342"/>
        <end position="563"/>
    </location>
</feature>
<dbReference type="OrthoDB" id="9811889at2"/>
<organism evidence="9 10">
    <name type="scientific">Flavobacterium profundi</name>
    <dbReference type="NCBI Taxonomy" id="1774945"/>
    <lineage>
        <taxon>Bacteria</taxon>
        <taxon>Pseudomonadati</taxon>
        <taxon>Bacteroidota</taxon>
        <taxon>Flavobacteriia</taxon>
        <taxon>Flavobacteriales</taxon>
        <taxon>Flavobacteriaceae</taxon>
        <taxon>Flavobacterium</taxon>
    </lineage>
</organism>
<evidence type="ECO:0000313" key="9">
    <source>
        <dbReference type="EMBL" id="MVO10453.1"/>
    </source>
</evidence>
<accession>A0A6I4IUA2</accession>
<dbReference type="RefSeq" id="WP_140998878.1">
    <property type="nucleotide sequence ID" value="NZ_VDCZ01000012.1"/>
</dbReference>
<dbReference type="InterPro" id="IPR003594">
    <property type="entry name" value="HATPase_dom"/>
</dbReference>
<name>A0A6I4IUA2_9FLAO</name>
<dbReference type="InterPro" id="IPR003661">
    <property type="entry name" value="HisK_dim/P_dom"/>
</dbReference>
<evidence type="ECO:0000256" key="5">
    <source>
        <dbReference type="PROSITE-ProRule" id="PRU00169"/>
    </source>
</evidence>
<reference evidence="10" key="1">
    <citation type="submission" date="2019-05" db="EMBL/GenBank/DDBJ databases">
        <title>Flavobacterium profundi sp. nov., isolated from a deep-sea seamount.</title>
        <authorList>
            <person name="Zhang D.-C."/>
        </authorList>
    </citation>
    <scope>NUCLEOTIDE SEQUENCE [LARGE SCALE GENOMIC DNA]</scope>
    <source>
        <strain evidence="10">TP390</strain>
    </source>
</reference>
<dbReference type="CDD" id="cd00082">
    <property type="entry name" value="HisKA"/>
    <property type="match status" value="1"/>
</dbReference>
<dbReference type="InterPro" id="IPR011006">
    <property type="entry name" value="CheY-like_superfamily"/>
</dbReference>
<dbReference type="SMART" id="SM00387">
    <property type="entry name" value="HATPase_c"/>
    <property type="match status" value="1"/>
</dbReference>
<dbReference type="PANTHER" id="PTHR45339:SF1">
    <property type="entry name" value="HYBRID SIGNAL TRANSDUCTION HISTIDINE KINASE J"/>
    <property type="match status" value="1"/>
</dbReference>
<feature type="modified residue" description="4-aspartylphosphate" evidence="5">
    <location>
        <position position="635"/>
    </location>
</feature>
<dbReference type="InterPro" id="IPR001789">
    <property type="entry name" value="Sig_transdc_resp-reg_receiver"/>
</dbReference>
<comment type="catalytic activity">
    <reaction evidence="1">
        <text>ATP + protein L-histidine = ADP + protein N-phospho-L-histidine.</text>
        <dbReference type="EC" id="2.7.13.3"/>
    </reaction>
</comment>
<keyword evidence="6" id="KW-0812">Transmembrane</keyword>
<keyword evidence="6" id="KW-1133">Transmembrane helix</keyword>
<keyword evidence="6" id="KW-0472">Membrane</keyword>
<evidence type="ECO:0000259" key="7">
    <source>
        <dbReference type="PROSITE" id="PS50109"/>
    </source>
</evidence>
<dbReference type="SMART" id="SM00448">
    <property type="entry name" value="REC"/>
    <property type="match status" value="1"/>
</dbReference>
<feature type="transmembrane region" description="Helical" evidence="6">
    <location>
        <begin position="20"/>
        <end position="39"/>
    </location>
</feature>
<dbReference type="SMART" id="SM00388">
    <property type="entry name" value="HisKA"/>
    <property type="match status" value="1"/>
</dbReference>
<evidence type="ECO:0000313" key="10">
    <source>
        <dbReference type="Proteomes" id="UP000431264"/>
    </source>
</evidence>
<dbReference type="Pfam" id="PF05228">
    <property type="entry name" value="CHASE4"/>
    <property type="match status" value="1"/>
</dbReference>
<evidence type="ECO:0000256" key="4">
    <source>
        <dbReference type="ARBA" id="ARBA00023012"/>
    </source>
</evidence>
<protein>
    <recommendedName>
        <fullName evidence="2">histidine kinase</fullName>
        <ecNumber evidence="2">2.7.13.3</ecNumber>
    </recommendedName>
</protein>
<evidence type="ECO:0000259" key="8">
    <source>
        <dbReference type="PROSITE" id="PS50110"/>
    </source>
</evidence>
<dbReference type="Pfam" id="PF02518">
    <property type="entry name" value="HATPase_c"/>
    <property type="match status" value="1"/>
</dbReference>
<proteinExistence type="predicted"/>
<dbReference type="Gene3D" id="1.10.287.130">
    <property type="match status" value="1"/>
</dbReference>
<dbReference type="AlphaFoldDB" id="A0A6I4IUA2"/>
<evidence type="ECO:0000256" key="1">
    <source>
        <dbReference type="ARBA" id="ARBA00000085"/>
    </source>
</evidence>
<dbReference type="Pfam" id="PF00072">
    <property type="entry name" value="Response_reg"/>
    <property type="match status" value="1"/>
</dbReference>
<gene>
    <name evidence="9" type="ORF">GOQ30_14860</name>
</gene>
<dbReference type="InterPro" id="IPR007892">
    <property type="entry name" value="CHASE4"/>
</dbReference>
<dbReference type="InterPro" id="IPR005467">
    <property type="entry name" value="His_kinase_dom"/>
</dbReference>
<evidence type="ECO:0000256" key="3">
    <source>
        <dbReference type="ARBA" id="ARBA00022553"/>
    </source>
</evidence>
<evidence type="ECO:0000256" key="2">
    <source>
        <dbReference type="ARBA" id="ARBA00012438"/>
    </source>
</evidence>
<dbReference type="Gene3D" id="3.40.50.2300">
    <property type="match status" value="1"/>
</dbReference>
<dbReference type="Pfam" id="PF00512">
    <property type="entry name" value="HisKA"/>
    <property type="match status" value="1"/>
</dbReference>
<keyword evidence="10" id="KW-1185">Reference proteome</keyword>
<dbReference type="Gene3D" id="3.30.565.10">
    <property type="entry name" value="Histidine kinase-like ATPase, C-terminal domain"/>
    <property type="match status" value="1"/>
</dbReference>
<dbReference type="CDD" id="cd17546">
    <property type="entry name" value="REC_hyHK_CKI1_RcsC-like"/>
    <property type="match status" value="1"/>
</dbReference>
<dbReference type="PROSITE" id="PS50109">
    <property type="entry name" value="HIS_KIN"/>
    <property type="match status" value="1"/>
</dbReference>
<dbReference type="InterPro" id="IPR036890">
    <property type="entry name" value="HATPase_C_sf"/>
</dbReference>
<dbReference type="PANTHER" id="PTHR45339">
    <property type="entry name" value="HYBRID SIGNAL TRANSDUCTION HISTIDINE KINASE J"/>
    <property type="match status" value="1"/>
</dbReference>
<dbReference type="InterPro" id="IPR004358">
    <property type="entry name" value="Sig_transdc_His_kin-like_C"/>
</dbReference>
<dbReference type="PRINTS" id="PR00344">
    <property type="entry name" value="BCTRLSENSOR"/>
</dbReference>
<feature type="domain" description="Response regulatory" evidence="8">
    <location>
        <begin position="585"/>
        <end position="700"/>
    </location>
</feature>
<dbReference type="CDD" id="cd16922">
    <property type="entry name" value="HATPase_EvgS-ArcB-TorS-like"/>
    <property type="match status" value="1"/>
</dbReference>
<keyword evidence="4" id="KW-0902">Two-component regulatory system</keyword>
<sequence>MSFTTARKNLRVTTYSKVVFVLLVVSFGFILLFTALFYFNQKQEKEFYQTSSLGLEREINGLIDLNSDSYISLINEITYWDDLVDFVHTKDIEWFDNSVVYLIDSYKVDYIDVYTIQEEFVSKASTTKINSKNFIPKEVFPKLKNEKLIKFYAKIPEGIVAVYGATIHSSIDPFKNKTAPQGYFFIAKLLDKKYFLNIQNVSSAKAEFYDPQKKIEAKTIYYIKDLKDINGNKITSLFFQRDAKVDFSNTRKILYIMLIAFCLSILIFFYYAKKWAQRPIRLIKEVLEKGNVSAIDSLKRIRGEFRYIGKLFEQNFNQKIQLEKTKKKAEESDKLKSAFLMNLSHEIRTPMNAIMGFSDLLLKKDLKENEKEEYLKIIQKSGKNLIDIIDDLVEMSKIDSDLIEPKYSSIDLKNMIQATFESIKVTVPSYKNIDFKLITPKGTTTQNVVTDVVKLNQVITNLLTNAIKFTEEGFIVLDYEFDLKKNQIHFTVKDSGKGIPDDLQETIFSRFNKVDFISDQDNKGLGLGLAISKAYIEMLGGKISLKSEVGVGSTFSFSIPLLFDSETVHEAEPIYENISLGDEEIILVAEDDNINYLLIEKLLKLLNFKVVRAKNGQEAVEICKQNKEVDLILMDIKMPSVDGHEAFTKIREFNKDIPIVAQTSYSFPEEIEKINKTGFNDFISKPIDKDKLYIIIRKYIQK</sequence>
<dbReference type="PROSITE" id="PS50110">
    <property type="entry name" value="RESPONSE_REGULATORY"/>
    <property type="match status" value="1"/>
</dbReference>
<dbReference type="EMBL" id="WQLW01000012">
    <property type="protein sequence ID" value="MVO10453.1"/>
    <property type="molecule type" value="Genomic_DNA"/>
</dbReference>
<comment type="caution">
    <text evidence="9">The sequence shown here is derived from an EMBL/GenBank/DDBJ whole genome shotgun (WGS) entry which is preliminary data.</text>
</comment>
<dbReference type="SUPFAM" id="SSF47384">
    <property type="entry name" value="Homodimeric domain of signal transducing histidine kinase"/>
    <property type="match status" value="1"/>
</dbReference>
<feature type="transmembrane region" description="Helical" evidence="6">
    <location>
        <begin position="253"/>
        <end position="272"/>
    </location>
</feature>
<dbReference type="SUPFAM" id="SSF52172">
    <property type="entry name" value="CheY-like"/>
    <property type="match status" value="1"/>
</dbReference>
<dbReference type="Proteomes" id="UP000431264">
    <property type="component" value="Unassembled WGS sequence"/>
</dbReference>
<keyword evidence="3 5" id="KW-0597">Phosphoprotein</keyword>
<evidence type="ECO:0000256" key="6">
    <source>
        <dbReference type="SAM" id="Phobius"/>
    </source>
</evidence>
<dbReference type="EC" id="2.7.13.3" evidence="2"/>
<dbReference type="GO" id="GO:0000155">
    <property type="term" value="F:phosphorelay sensor kinase activity"/>
    <property type="evidence" value="ECO:0007669"/>
    <property type="project" value="InterPro"/>
</dbReference>
<dbReference type="SUPFAM" id="SSF55874">
    <property type="entry name" value="ATPase domain of HSP90 chaperone/DNA topoisomerase II/histidine kinase"/>
    <property type="match status" value="1"/>
</dbReference>